<dbReference type="EMBL" id="GBXM01048530">
    <property type="protein sequence ID" value="JAH60047.1"/>
    <property type="molecule type" value="Transcribed_RNA"/>
</dbReference>
<name>A0A0E9U2S8_ANGAN</name>
<sequence length="61" mass="6933">MYYITRNSWQLHLFSIPEFPPDATAPSPCASLMSISVNKNIVLKDMSYLALHNANFRAQMS</sequence>
<proteinExistence type="predicted"/>
<organism evidence="1">
    <name type="scientific">Anguilla anguilla</name>
    <name type="common">European freshwater eel</name>
    <name type="synonym">Muraena anguilla</name>
    <dbReference type="NCBI Taxonomy" id="7936"/>
    <lineage>
        <taxon>Eukaryota</taxon>
        <taxon>Metazoa</taxon>
        <taxon>Chordata</taxon>
        <taxon>Craniata</taxon>
        <taxon>Vertebrata</taxon>
        <taxon>Euteleostomi</taxon>
        <taxon>Actinopterygii</taxon>
        <taxon>Neopterygii</taxon>
        <taxon>Teleostei</taxon>
        <taxon>Anguilliformes</taxon>
        <taxon>Anguillidae</taxon>
        <taxon>Anguilla</taxon>
    </lineage>
</organism>
<accession>A0A0E9U2S8</accession>
<reference evidence="1" key="1">
    <citation type="submission" date="2014-11" db="EMBL/GenBank/DDBJ databases">
        <authorList>
            <person name="Amaro Gonzalez C."/>
        </authorList>
    </citation>
    <scope>NUCLEOTIDE SEQUENCE</scope>
</reference>
<reference evidence="1" key="2">
    <citation type="journal article" date="2015" name="Fish Shellfish Immunol.">
        <title>Early steps in the European eel (Anguilla anguilla)-Vibrio vulnificus interaction in the gills: Role of the RtxA13 toxin.</title>
        <authorList>
            <person name="Callol A."/>
            <person name="Pajuelo D."/>
            <person name="Ebbesson L."/>
            <person name="Teles M."/>
            <person name="MacKenzie S."/>
            <person name="Amaro C."/>
        </authorList>
    </citation>
    <scope>NUCLEOTIDE SEQUENCE</scope>
</reference>
<protein>
    <submittedName>
        <fullName evidence="1">Uncharacterized protein</fullName>
    </submittedName>
</protein>
<dbReference type="AlphaFoldDB" id="A0A0E9U2S8"/>
<evidence type="ECO:0000313" key="1">
    <source>
        <dbReference type="EMBL" id="JAH60047.1"/>
    </source>
</evidence>